<reference evidence="2 3" key="2">
    <citation type="submission" date="2018-07" db="EMBL/GenBank/DDBJ databases">
        <title>Pontibacter sp. 2b14 genomic sequence and assembly.</title>
        <authorList>
            <person name="Du Z.-J."/>
        </authorList>
    </citation>
    <scope>NUCLEOTIDE SEQUENCE [LARGE SCALE GENOMIC DNA]</scope>
    <source>
        <strain evidence="2 3">2b14</strain>
    </source>
</reference>
<name>A0A364RE47_9BACT</name>
<dbReference type="PROSITE" id="PS51257">
    <property type="entry name" value="PROKAR_LIPOPROTEIN"/>
    <property type="match status" value="1"/>
</dbReference>
<proteinExistence type="predicted"/>
<sequence>MLKNIGYAILLGVGMAACLSESESENTTATTPQPEEMVAEESIKPEPDPLEFILAKGRAGSIKIGRPVTEIRSNIPAGFTIKDTVLLQEGTEATAYVLRPETESKGIVIEQTCEPDCKVWRIAVNSPAYKTAAGIGIGSKYGEVQARYPISFVGLGEGIFVAVSEEAGFSFILDTAQLPKHRLHKLKPADVPANTLVEGILVY</sequence>
<organism evidence="2 3">
    <name type="scientific">Pontibacter arcticus</name>
    <dbReference type="NCBI Taxonomy" id="2080288"/>
    <lineage>
        <taxon>Bacteria</taxon>
        <taxon>Pseudomonadati</taxon>
        <taxon>Bacteroidota</taxon>
        <taxon>Cytophagia</taxon>
        <taxon>Cytophagales</taxon>
        <taxon>Hymenobacteraceae</taxon>
        <taxon>Pontibacter</taxon>
    </lineage>
</organism>
<dbReference type="RefSeq" id="WP_112306038.1">
    <property type="nucleotide sequence ID" value="NZ_QMDV01000003.1"/>
</dbReference>
<evidence type="ECO:0000313" key="3">
    <source>
        <dbReference type="Proteomes" id="UP000251692"/>
    </source>
</evidence>
<dbReference type="AlphaFoldDB" id="A0A364RE47"/>
<dbReference type="EMBL" id="QMDV01000003">
    <property type="protein sequence ID" value="RAU82446.1"/>
    <property type="molecule type" value="Genomic_DNA"/>
</dbReference>
<keyword evidence="3" id="KW-1185">Reference proteome</keyword>
<feature type="region of interest" description="Disordered" evidence="1">
    <location>
        <begin position="23"/>
        <end position="43"/>
    </location>
</feature>
<comment type="caution">
    <text evidence="2">The sequence shown here is derived from an EMBL/GenBank/DDBJ whole genome shotgun (WGS) entry which is preliminary data.</text>
</comment>
<protein>
    <submittedName>
        <fullName evidence="2">Mechanosensitive ion channel protein MscS</fullName>
    </submittedName>
</protein>
<reference evidence="2 3" key="1">
    <citation type="submission" date="2018-06" db="EMBL/GenBank/DDBJ databases">
        <authorList>
            <person name="Liu Z.-W."/>
        </authorList>
    </citation>
    <scope>NUCLEOTIDE SEQUENCE [LARGE SCALE GENOMIC DNA]</scope>
    <source>
        <strain evidence="2 3">2b14</strain>
    </source>
</reference>
<dbReference type="Proteomes" id="UP000251692">
    <property type="component" value="Unassembled WGS sequence"/>
</dbReference>
<accession>A0A364RE47</accession>
<dbReference type="OrthoDB" id="978892at2"/>
<gene>
    <name evidence="2" type="ORF">DP923_11720</name>
</gene>
<evidence type="ECO:0000313" key="2">
    <source>
        <dbReference type="EMBL" id="RAU82446.1"/>
    </source>
</evidence>
<evidence type="ECO:0000256" key="1">
    <source>
        <dbReference type="SAM" id="MobiDB-lite"/>
    </source>
</evidence>